<evidence type="ECO:0000313" key="2">
    <source>
        <dbReference type="EMBL" id="GGD61500.1"/>
    </source>
</evidence>
<name>A0A917DRE0_9BACT</name>
<organism evidence="2 3">
    <name type="scientific">Emticicia aquatilis</name>
    <dbReference type="NCBI Taxonomy" id="1537369"/>
    <lineage>
        <taxon>Bacteria</taxon>
        <taxon>Pseudomonadati</taxon>
        <taxon>Bacteroidota</taxon>
        <taxon>Cytophagia</taxon>
        <taxon>Cytophagales</taxon>
        <taxon>Leadbetterellaceae</taxon>
        <taxon>Emticicia</taxon>
    </lineage>
</organism>
<sequence length="124" mass="12833">MEAVISPLTKIGRFLLAIPMAIFGIFHFLGAEGMAKMVPIPGGVIWVYITGVALIAAAVAIIMQKKARLASALLAVLLLVFVLAIHLPGVMAGGDSGQMSMMSLLKDLAIAGGALVYASTQPVE</sequence>
<feature type="transmembrane region" description="Helical" evidence="1">
    <location>
        <begin position="12"/>
        <end position="31"/>
    </location>
</feature>
<gene>
    <name evidence="2" type="ORF">GCM10011514_26900</name>
</gene>
<dbReference type="RefSeq" id="WP_188766622.1">
    <property type="nucleotide sequence ID" value="NZ_BMKK01000005.1"/>
</dbReference>
<dbReference type="AlphaFoldDB" id="A0A917DRE0"/>
<accession>A0A917DRE0</accession>
<evidence type="ECO:0008006" key="4">
    <source>
        <dbReference type="Google" id="ProtNLM"/>
    </source>
</evidence>
<dbReference type="Proteomes" id="UP000609064">
    <property type="component" value="Unassembled WGS sequence"/>
</dbReference>
<proteinExistence type="predicted"/>
<protein>
    <recommendedName>
        <fullName evidence="4">DoxX family protein</fullName>
    </recommendedName>
</protein>
<comment type="caution">
    <text evidence="2">The sequence shown here is derived from an EMBL/GenBank/DDBJ whole genome shotgun (WGS) entry which is preliminary data.</text>
</comment>
<keyword evidence="1" id="KW-0812">Transmembrane</keyword>
<reference evidence="2" key="1">
    <citation type="journal article" date="2014" name="Int. J. Syst. Evol. Microbiol.">
        <title>Complete genome sequence of Corynebacterium casei LMG S-19264T (=DSM 44701T), isolated from a smear-ripened cheese.</title>
        <authorList>
            <consortium name="US DOE Joint Genome Institute (JGI-PGF)"/>
            <person name="Walter F."/>
            <person name="Albersmeier A."/>
            <person name="Kalinowski J."/>
            <person name="Ruckert C."/>
        </authorList>
    </citation>
    <scope>NUCLEOTIDE SEQUENCE</scope>
    <source>
        <strain evidence="2">CGMCC 1.15958</strain>
    </source>
</reference>
<feature type="transmembrane region" description="Helical" evidence="1">
    <location>
        <begin position="43"/>
        <end position="62"/>
    </location>
</feature>
<evidence type="ECO:0000313" key="3">
    <source>
        <dbReference type="Proteomes" id="UP000609064"/>
    </source>
</evidence>
<evidence type="ECO:0000256" key="1">
    <source>
        <dbReference type="SAM" id="Phobius"/>
    </source>
</evidence>
<keyword evidence="3" id="KW-1185">Reference proteome</keyword>
<keyword evidence="1" id="KW-1133">Transmembrane helix</keyword>
<dbReference type="EMBL" id="BMKK01000005">
    <property type="protein sequence ID" value="GGD61500.1"/>
    <property type="molecule type" value="Genomic_DNA"/>
</dbReference>
<feature type="transmembrane region" description="Helical" evidence="1">
    <location>
        <begin position="69"/>
        <end position="87"/>
    </location>
</feature>
<keyword evidence="1" id="KW-0472">Membrane</keyword>
<reference evidence="2" key="2">
    <citation type="submission" date="2020-09" db="EMBL/GenBank/DDBJ databases">
        <authorList>
            <person name="Sun Q."/>
            <person name="Zhou Y."/>
        </authorList>
    </citation>
    <scope>NUCLEOTIDE SEQUENCE</scope>
    <source>
        <strain evidence="2">CGMCC 1.15958</strain>
    </source>
</reference>